<accession>A0A1Y2DXP1</accession>
<dbReference type="Pfam" id="PF00067">
    <property type="entry name" value="p450"/>
    <property type="match status" value="1"/>
</dbReference>
<evidence type="ECO:0000256" key="1">
    <source>
        <dbReference type="ARBA" id="ARBA00001971"/>
    </source>
</evidence>
<evidence type="ECO:0000256" key="6">
    <source>
        <dbReference type="PIRSR" id="PIRSR602401-1"/>
    </source>
</evidence>
<keyword evidence="5 6" id="KW-0408">Iron</keyword>
<dbReference type="GO" id="GO:0020037">
    <property type="term" value="F:heme binding"/>
    <property type="evidence" value="ECO:0007669"/>
    <property type="project" value="InterPro"/>
</dbReference>
<gene>
    <name evidence="8" type="ORF">BCR38DRAFT_342522</name>
</gene>
<comment type="caution">
    <text evidence="8">The sequence shown here is derived from an EMBL/GenBank/DDBJ whole genome shotgun (WGS) entry which is preliminary data.</text>
</comment>
<dbReference type="GO" id="GO:0016705">
    <property type="term" value="F:oxidoreductase activity, acting on paired donors, with incorporation or reduction of molecular oxygen"/>
    <property type="evidence" value="ECO:0007669"/>
    <property type="project" value="InterPro"/>
</dbReference>
<evidence type="ECO:0000256" key="2">
    <source>
        <dbReference type="ARBA" id="ARBA00010617"/>
    </source>
</evidence>
<dbReference type="STRING" id="1141098.A0A1Y2DXP1"/>
<dbReference type="InParanoid" id="A0A1Y2DXP1"/>
<dbReference type="Gene3D" id="1.10.630.10">
    <property type="entry name" value="Cytochrome P450"/>
    <property type="match status" value="1"/>
</dbReference>
<keyword evidence="7" id="KW-0812">Transmembrane</keyword>
<evidence type="ECO:0000256" key="7">
    <source>
        <dbReference type="SAM" id="Phobius"/>
    </source>
</evidence>
<dbReference type="InterPro" id="IPR001128">
    <property type="entry name" value="Cyt_P450"/>
</dbReference>
<dbReference type="InterPro" id="IPR036396">
    <property type="entry name" value="Cyt_P450_sf"/>
</dbReference>
<comment type="similarity">
    <text evidence="2">Belongs to the cytochrome P450 family.</text>
</comment>
<reference evidence="8 9" key="1">
    <citation type="submission" date="2016-07" db="EMBL/GenBank/DDBJ databases">
        <title>Pervasive Adenine N6-methylation of Active Genes in Fungi.</title>
        <authorList>
            <consortium name="DOE Joint Genome Institute"/>
            <person name="Mondo S.J."/>
            <person name="Dannebaum R.O."/>
            <person name="Kuo R.C."/>
            <person name="Labutti K."/>
            <person name="Haridas S."/>
            <person name="Kuo A."/>
            <person name="Salamov A."/>
            <person name="Ahrendt S.R."/>
            <person name="Lipzen A."/>
            <person name="Sullivan W."/>
            <person name="Andreopoulos W.B."/>
            <person name="Clum A."/>
            <person name="Lindquist E."/>
            <person name="Daum C."/>
            <person name="Ramamoorthy G.K."/>
            <person name="Gryganskyi A."/>
            <person name="Culley D."/>
            <person name="Magnuson J.K."/>
            <person name="James T.Y."/>
            <person name="O'Malley M.A."/>
            <person name="Stajich J.E."/>
            <person name="Spatafora J.W."/>
            <person name="Visel A."/>
            <person name="Grigoriev I.V."/>
        </authorList>
    </citation>
    <scope>NUCLEOTIDE SEQUENCE [LARGE SCALE GENOMIC DNA]</scope>
    <source>
        <strain evidence="8 9">CBS 129021</strain>
    </source>
</reference>
<dbReference type="InterPro" id="IPR050121">
    <property type="entry name" value="Cytochrome_P450_monoxygenase"/>
</dbReference>
<feature type="transmembrane region" description="Helical" evidence="7">
    <location>
        <begin position="6"/>
        <end position="24"/>
    </location>
</feature>
<evidence type="ECO:0000313" key="9">
    <source>
        <dbReference type="Proteomes" id="UP000193689"/>
    </source>
</evidence>
<protein>
    <submittedName>
        <fullName evidence="8">Cytochrome P450</fullName>
    </submittedName>
</protein>
<evidence type="ECO:0000256" key="5">
    <source>
        <dbReference type="ARBA" id="ARBA00023004"/>
    </source>
</evidence>
<evidence type="ECO:0000256" key="3">
    <source>
        <dbReference type="ARBA" id="ARBA00022617"/>
    </source>
</evidence>
<dbReference type="GO" id="GO:0005506">
    <property type="term" value="F:iron ion binding"/>
    <property type="evidence" value="ECO:0007669"/>
    <property type="project" value="InterPro"/>
</dbReference>
<dbReference type="SUPFAM" id="SSF48264">
    <property type="entry name" value="Cytochrome P450"/>
    <property type="match status" value="1"/>
</dbReference>
<dbReference type="RefSeq" id="XP_040715298.1">
    <property type="nucleotide sequence ID" value="XM_040855952.1"/>
</dbReference>
<keyword evidence="3 6" id="KW-0349">Heme</keyword>
<keyword evidence="4 6" id="KW-0479">Metal-binding</keyword>
<dbReference type="PRINTS" id="PR00463">
    <property type="entry name" value="EP450I"/>
</dbReference>
<feature type="transmembrane region" description="Helical" evidence="7">
    <location>
        <begin position="207"/>
        <end position="225"/>
    </location>
</feature>
<dbReference type="InterPro" id="IPR002401">
    <property type="entry name" value="Cyt_P450_E_grp-I"/>
</dbReference>
<dbReference type="OrthoDB" id="3934656at2759"/>
<sequence>MSAVFSSPAVAAQILAVIVSVVVYRRYIHPLSEIPGPFWASITRLWQICYLLKGEEALEVVALHDKHGHFVRIAPNEVSVSHPDGPRLLLLAPLRKGNWYTLFALPDWRFQNPMSTLDPKEKVERSKWLSSGYSLSNILKSEEYIDKNIAHLQDWMDKYAADHKPMHLDKFLSYTVFDNTGEALFSEPFGFISEGRDVGGALRNNEILNPVVAAFGFLTVFQWIFANPVVTWLGVLPMGHLFDTTTRAMKKRQKNPDARFDIAAHWFRMQQKNPDRLSLRQVEAQATLSVGGGADTISCGIQSFVYHMMRRPELWERARHEIDAVNKDGICQGTPVSFSEAQNMPFLQACVKEALRILGPTPSGLPRVAPKGGLSIGDRHFPEGTVLSIHGHVMQLSKEHWGPDAREFNPNRWFADDIGTKEKFWLVFGVGYNSCPGQHLARVQITKMAATIVRDYDILQVDPCSEWKWKAYISIVPHSWPVYVQKRTLRYKQ</sequence>
<name>A0A1Y2DXP1_9PEZI</name>
<dbReference type="PANTHER" id="PTHR24305">
    <property type="entry name" value="CYTOCHROME P450"/>
    <property type="match status" value="1"/>
</dbReference>
<comment type="cofactor">
    <cofactor evidence="1 6">
        <name>heme</name>
        <dbReference type="ChEBI" id="CHEBI:30413"/>
    </cofactor>
</comment>
<dbReference type="GO" id="GO:0004497">
    <property type="term" value="F:monooxygenase activity"/>
    <property type="evidence" value="ECO:0007669"/>
    <property type="project" value="InterPro"/>
</dbReference>
<dbReference type="GeneID" id="63772164"/>
<evidence type="ECO:0000256" key="4">
    <source>
        <dbReference type="ARBA" id="ARBA00022723"/>
    </source>
</evidence>
<keyword evidence="7" id="KW-0472">Membrane</keyword>
<evidence type="ECO:0000313" key="8">
    <source>
        <dbReference type="EMBL" id="ORY63884.1"/>
    </source>
</evidence>
<dbReference type="Proteomes" id="UP000193689">
    <property type="component" value="Unassembled WGS sequence"/>
</dbReference>
<organism evidence="8 9">
    <name type="scientific">Pseudomassariella vexata</name>
    <dbReference type="NCBI Taxonomy" id="1141098"/>
    <lineage>
        <taxon>Eukaryota</taxon>
        <taxon>Fungi</taxon>
        <taxon>Dikarya</taxon>
        <taxon>Ascomycota</taxon>
        <taxon>Pezizomycotina</taxon>
        <taxon>Sordariomycetes</taxon>
        <taxon>Xylariomycetidae</taxon>
        <taxon>Amphisphaeriales</taxon>
        <taxon>Pseudomassariaceae</taxon>
        <taxon>Pseudomassariella</taxon>
    </lineage>
</organism>
<proteinExistence type="inferred from homology"/>
<feature type="binding site" description="axial binding residue" evidence="6">
    <location>
        <position position="435"/>
    </location>
    <ligand>
        <name>heme</name>
        <dbReference type="ChEBI" id="CHEBI:30413"/>
    </ligand>
    <ligandPart>
        <name>Fe</name>
        <dbReference type="ChEBI" id="CHEBI:18248"/>
    </ligandPart>
</feature>
<dbReference type="EMBL" id="MCFJ01000007">
    <property type="protein sequence ID" value="ORY63884.1"/>
    <property type="molecule type" value="Genomic_DNA"/>
</dbReference>
<dbReference type="AlphaFoldDB" id="A0A1Y2DXP1"/>
<keyword evidence="7" id="KW-1133">Transmembrane helix</keyword>
<dbReference type="PANTHER" id="PTHR24305:SF232">
    <property type="entry name" value="P450, PUTATIVE (EUROFUNG)-RELATED"/>
    <property type="match status" value="1"/>
</dbReference>
<keyword evidence="9" id="KW-1185">Reference proteome</keyword>